<feature type="binding site" evidence="13">
    <location>
        <position position="162"/>
    </location>
    <ligand>
        <name>substrate</name>
    </ligand>
</feature>
<keyword evidence="21" id="KW-1185">Reference proteome</keyword>
<feature type="signal peptide" evidence="17">
    <location>
        <begin position="1"/>
        <end position="25"/>
    </location>
</feature>
<dbReference type="InterPro" id="IPR002016">
    <property type="entry name" value="Haem_peroxidase"/>
</dbReference>
<dbReference type="RefSeq" id="XP_024356771.1">
    <property type="nucleotide sequence ID" value="XM_024501003.2"/>
</dbReference>
<dbReference type="GO" id="GO:0006950">
    <property type="term" value="P:response to stress"/>
    <property type="evidence" value="ECO:0000318"/>
    <property type="project" value="GO_Central"/>
</dbReference>
<organism evidence="19">
    <name type="scientific">Physcomitrium patens</name>
    <name type="common">Spreading-leaved earth moss</name>
    <name type="synonym">Physcomitrella patens</name>
    <dbReference type="NCBI Taxonomy" id="3218"/>
    <lineage>
        <taxon>Eukaryota</taxon>
        <taxon>Viridiplantae</taxon>
        <taxon>Streptophyta</taxon>
        <taxon>Embryophyta</taxon>
        <taxon>Bryophyta</taxon>
        <taxon>Bryophytina</taxon>
        <taxon>Bryopsida</taxon>
        <taxon>Funariidae</taxon>
        <taxon>Funariales</taxon>
        <taxon>Funariaceae</taxon>
        <taxon>Physcomitrium</taxon>
    </lineage>
</organism>
<proteinExistence type="inferred from homology"/>
<dbReference type="InterPro" id="IPR000823">
    <property type="entry name" value="Peroxidase_pln"/>
</dbReference>
<dbReference type="CDD" id="cd00693">
    <property type="entry name" value="secretory_peroxidase"/>
    <property type="match status" value="1"/>
</dbReference>
<evidence type="ECO:0000256" key="16">
    <source>
        <dbReference type="PIRSR" id="PIRSR600823-5"/>
    </source>
</evidence>
<keyword evidence="9 14" id="KW-0408">Iron</keyword>
<sequence>MARLGSFVAVLVLVCAASFVNVADSAGLVNNFYRKSCPNAEKIIRDSIYRMYEKKGNIATSFIRFGFHDFFNGADASFFLLSAPGKTSEKDSHSMVGMRNEKYVNNIKAEVEKVCPGVVSCADILAVGSAAAVQVLGGPYIHVKTGRKDTRNSMKSSADTIPRPQDGVTKVLTFYKNIGINPREAVALMGAHTIGRAHCTSFIERIFPKVDPKMDPVFAEKLKRRCPAKPTSVHFTYFRNDEPSPMAFDNNYFKNLVTKQGLMGIDSALYWDGRTQKYVIEFSQNEAAWREVFTVAFKKLSEYKVLTGRQGEIRKRCMYVN</sequence>
<feature type="binding site" evidence="14">
    <location>
        <position position="241"/>
    </location>
    <ligand>
        <name>Ca(2+)</name>
        <dbReference type="ChEBI" id="CHEBI:29108"/>
        <label>2</label>
    </ligand>
</feature>
<feature type="binding site" description="axial binding residue" evidence="14">
    <location>
        <position position="192"/>
    </location>
    <ligand>
        <name>heme b</name>
        <dbReference type="ChEBI" id="CHEBI:60344"/>
    </ligand>
    <ligandPart>
        <name>Fe</name>
        <dbReference type="ChEBI" id="CHEBI:18248"/>
    </ligandPart>
</feature>
<comment type="similarity">
    <text evidence="3">Belongs to the peroxidase family. Ascorbate peroxidase subfamily.</text>
</comment>
<dbReference type="InterPro" id="IPR033905">
    <property type="entry name" value="Secretory_peroxidase"/>
</dbReference>
<feature type="binding site" evidence="14">
    <location>
        <position position="69"/>
    </location>
    <ligand>
        <name>Ca(2+)</name>
        <dbReference type="ChEBI" id="CHEBI:29108"/>
        <label>1</label>
    </ligand>
</feature>
<feature type="binding site" evidence="14">
    <location>
        <position position="89"/>
    </location>
    <ligand>
        <name>Ca(2+)</name>
        <dbReference type="ChEBI" id="CHEBI:29108"/>
        <label>1</label>
    </ligand>
</feature>
<evidence type="ECO:0000256" key="10">
    <source>
        <dbReference type="ARBA" id="ARBA00023157"/>
    </source>
</evidence>
<feature type="binding site" evidence="14">
    <location>
        <position position="77"/>
    </location>
    <ligand>
        <name>Ca(2+)</name>
        <dbReference type="ChEBI" id="CHEBI:29108"/>
        <label>1</label>
    </ligand>
</feature>
<dbReference type="STRING" id="3218.A9U297"/>
<reference evidence="19 21" key="1">
    <citation type="journal article" date="2008" name="Science">
        <title>The Physcomitrella genome reveals evolutionary insights into the conquest of land by plants.</title>
        <authorList>
            <person name="Rensing S."/>
            <person name="Lang D."/>
            <person name="Zimmer A."/>
            <person name="Terry A."/>
            <person name="Salamov A."/>
            <person name="Shapiro H."/>
            <person name="Nishiyama T."/>
            <person name="Perroud P.-F."/>
            <person name="Lindquist E."/>
            <person name="Kamisugi Y."/>
            <person name="Tanahashi T."/>
            <person name="Sakakibara K."/>
            <person name="Fujita T."/>
            <person name="Oishi K."/>
            <person name="Shin-I T."/>
            <person name="Kuroki Y."/>
            <person name="Toyoda A."/>
            <person name="Suzuki Y."/>
            <person name="Hashimoto A."/>
            <person name="Yamaguchi K."/>
            <person name="Sugano A."/>
            <person name="Kohara Y."/>
            <person name="Fujiyama A."/>
            <person name="Anterola A."/>
            <person name="Aoki S."/>
            <person name="Ashton N."/>
            <person name="Barbazuk W.B."/>
            <person name="Barker E."/>
            <person name="Bennetzen J."/>
            <person name="Bezanilla M."/>
            <person name="Blankenship R."/>
            <person name="Cho S.H."/>
            <person name="Dutcher S."/>
            <person name="Estelle M."/>
            <person name="Fawcett J.A."/>
            <person name="Gundlach H."/>
            <person name="Hanada K."/>
            <person name="Heyl A."/>
            <person name="Hicks K.A."/>
            <person name="Hugh J."/>
            <person name="Lohr M."/>
            <person name="Mayer K."/>
            <person name="Melkozernov A."/>
            <person name="Murata T."/>
            <person name="Nelson D."/>
            <person name="Pils B."/>
            <person name="Prigge M."/>
            <person name="Reiss B."/>
            <person name="Renner T."/>
            <person name="Rombauts S."/>
            <person name="Rushton P."/>
            <person name="Sanderfoot A."/>
            <person name="Schween G."/>
            <person name="Shiu S.-H."/>
            <person name="Stueber K."/>
            <person name="Theodoulou F.L."/>
            <person name="Tu H."/>
            <person name="Van de Peer Y."/>
            <person name="Verrier P.J."/>
            <person name="Waters E."/>
            <person name="Wood A."/>
            <person name="Yang L."/>
            <person name="Cove D."/>
            <person name="Cuming A."/>
            <person name="Hasebe M."/>
            <person name="Lucas S."/>
            <person name="Mishler D.B."/>
            <person name="Reski R."/>
            <person name="Grigoriev I."/>
            <person name="Quatrano R.S."/>
            <person name="Boore J.L."/>
        </authorList>
    </citation>
    <scope>NUCLEOTIDE SEQUENCE [LARGE SCALE GENOMIC DNA]</scope>
    <source>
        <strain evidence="20 21">cv. Gransden 2004</strain>
    </source>
</reference>
<keyword evidence="14 17" id="KW-0106">Calcium</keyword>
<accession>A9U297</accession>
<keyword evidence="17" id="KW-0560">Oxidoreductase</keyword>
<dbReference type="Gramene" id="Pp3c19_20780V3.3">
    <property type="protein sequence ID" value="Pp3c19_20780V3.3"/>
    <property type="gene ID" value="Pp3c19_20780"/>
</dbReference>
<evidence type="ECO:0000256" key="9">
    <source>
        <dbReference type="ARBA" id="ARBA00023004"/>
    </source>
</evidence>
<comment type="cofactor">
    <cofactor evidence="14 17">
        <name>heme b</name>
        <dbReference type="ChEBI" id="CHEBI:60344"/>
    </cofactor>
    <text evidence="14 17">Binds 1 heme b (iron(II)-protoporphyrin IX) group per subunit.</text>
</comment>
<dbReference type="RefSeq" id="XP_024356773.1">
    <property type="nucleotide sequence ID" value="XM_024501005.2"/>
</dbReference>
<dbReference type="GO" id="GO:0004601">
    <property type="term" value="F:peroxidase activity"/>
    <property type="evidence" value="ECO:0000318"/>
    <property type="project" value="GO_Central"/>
</dbReference>
<keyword evidence="17" id="KW-0376">Hydrogen peroxide</keyword>
<evidence type="ECO:0000256" key="17">
    <source>
        <dbReference type="RuleBase" id="RU362060"/>
    </source>
</evidence>
<dbReference type="Gramene" id="Pp3c19_20780V3.2">
    <property type="protein sequence ID" value="Pp3c19_20780V3.2"/>
    <property type="gene ID" value="Pp3c19_20780"/>
</dbReference>
<evidence type="ECO:0000256" key="2">
    <source>
        <dbReference type="ARBA" id="ARBA00002322"/>
    </source>
</evidence>
<dbReference type="FunFam" id="1.10.520.10:FF:000010">
    <property type="entry name" value="Peroxidase"/>
    <property type="match status" value="1"/>
</dbReference>
<dbReference type="GO" id="GO:0009505">
    <property type="term" value="C:plant-type cell wall"/>
    <property type="evidence" value="ECO:0000318"/>
    <property type="project" value="GO_Central"/>
</dbReference>
<reference evidence="19 21" key="2">
    <citation type="journal article" date="2018" name="Plant J.">
        <title>The Physcomitrella patens chromosome-scale assembly reveals moss genome structure and evolution.</title>
        <authorList>
            <person name="Lang D."/>
            <person name="Ullrich K.K."/>
            <person name="Murat F."/>
            <person name="Fuchs J."/>
            <person name="Jenkins J."/>
            <person name="Haas F.B."/>
            <person name="Piednoel M."/>
            <person name="Gundlach H."/>
            <person name="Van Bel M."/>
            <person name="Meyberg R."/>
            <person name="Vives C."/>
            <person name="Morata J."/>
            <person name="Symeonidi A."/>
            <person name="Hiss M."/>
            <person name="Muchero W."/>
            <person name="Kamisugi Y."/>
            <person name="Saleh O."/>
            <person name="Blanc G."/>
            <person name="Decker E.L."/>
            <person name="van Gessel N."/>
            <person name="Grimwood J."/>
            <person name="Hayes R.D."/>
            <person name="Graham S.W."/>
            <person name="Gunter L.E."/>
            <person name="McDaniel S.F."/>
            <person name="Hoernstein S.N.W."/>
            <person name="Larsson A."/>
            <person name="Li F.W."/>
            <person name="Perroud P.F."/>
            <person name="Phillips J."/>
            <person name="Ranjan P."/>
            <person name="Rokshar D.S."/>
            <person name="Rothfels C.J."/>
            <person name="Schneider L."/>
            <person name="Shu S."/>
            <person name="Stevenson D.W."/>
            <person name="Thummler F."/>
            <person name="Tillich M."/>
            <person name="Villarreal Aguilar J.C."/>
            <person name="Widiez T."/>
            <person name="Wong G.K."/>
            <person name="Wymore A."/>
            <person name="Zhang Y."/>
            <person name="Zimmer A.D."/>
            <person name="Quatrano R.S."/>
            <person name="Mayer K.F.X."/>
            <person name="Goodstein D."/>
            <person name="Casacuberta J.M."/>
            <person name="Vandepoele K."/>
            <person name="Reski R."/>
            <person name="Cuming A.C."/>
            <person name="Tuskan G.A."/>
            <person name="Maumus F."/>
            <person name="Salse J."/>
            <person name="Schmutz J."/>
            <person name="Rensing S.A."/>
        </authorList>
    </citation>
    <scope>NUCLEOTIDE SEQUENCE [LARGE SCALE GENOMIC DNA]</scope>
    <source>
        <strain evidence="20 21">cv. Gransden 2004</strain>
    </source>
</reference>
<evidence type="ECO:0000256" key="8">
    <source>
        <dbReference type="ARBA" id="ARBA00022729"/>
    </source>
</evidence>
<dbReference type="PANTHER" id="PTHR31517">
    <property type="match status" value="1"/>
</dbReference>
<evidence type="ECO:0000256" key="11">
    <source>
        <dbReference type="ARBA" id="ARBA00023180"/>
    </source>
</evidence>
<reference evidence="20" key="3">
    <citation type="submission" date="2020-12" db="UniProtKB">
        <authorList>
            <consortium name="EnsemblPlants"/>
        </authorList>
    </citation>
    <scope>IDENTIFICATION</scope>
</reference>
<dbReference type="GO" id="GO:0006979">
    <property type="term" value="P:response to oxidative stress"/>
    <property type="evidence" value="ECO:0007669"/>
    <property type="project" value="UniProtKB-UniRule"/>
</dbReference>
<comment type="catalytic activity">
    <reaction evidence="1 17">
        <text>2 a phenolic donor + H2O2 = 2 a phenolic radical donor + 2 H2O</text>
        <dbReference type="Rhea" id="RHEA:56136"/>
        <dbReference type="ChEBI" id="CHEBI:15377"/>
        <dbReference type="ChEBI" id="CHEBI:16240"/>
        <dbReference type="ChEBI" id="CHEBI:139520"/>
        <dbReference type="ChEBI" id="CHEBI:139521"/>
        <dbReference type="EC" id="1.11.1.7"/>
    </reaction>
</comment>
<dbReference type="PROSITE" id="PS00435">
    <property type="entry name" value="PEROXIDASE_1"/>
    <property type="match status" value="1"/>
</dbReference>
<feature type="binding site" evidence="14">
    <location>
        <position position="249"/>
    </location>
    <ligand>
        <name>Ca(2+)</name>
        <dbReference type="ChEBI" id="CHEBI:29108"/>
        <label>2</label>
    </ligand>
</feature>
<dbReference type="PROSITE" id="PS50873">
    <property type="entry name" value="PEROXIDASE_4"/>
    <property type="match status" value="1"/>
</dbReference>
<dbReference type="OMA" id="CFLAFFC"/>
<evidence type="ECO:0000313" key="20">
    <source>
        <dbReference type="EnsemblPlants" id="Pp3c19_20780V3.1"/>
    </source>
</evidence>
<dbReference type="EnsemblPlants" id="Pp3c19_20780V3.1">
    <property type="protein sequence ID" value="Pp3c19_20780V3.1"/>
    <property type="gene ID" value="Pp3c19_20780"/>
</dbReference>
<dbReference type="PANTHER" id="PTHR31517:SF80">
    <property type="entry name" value="PEROXIDASE"/>
    <property type="match status" value="1"/>
</dbReference>
<evidence type="ECO:0000256" key="5">
    <source>
        <dbReference type="ARBA" id="ARBA00022559"/>
    </source>
</evidence>
<dbReference type="InterPro" id="IPR019793">
    <property type="entry name" value="Peroxidases_heam-ligand_BS"/>
</dbReference>
<feature type="binding site" evidence="14">
    <location>
        <position position="75"/>
    </location>
    <ligand>
        <name>Ca(2+)</name>
        <dbReference type="ChEBI" id="CHEBI:29108"/>
        <label>1</label>
    </ligand>
</feature>
<dbReference type="GeneID" id="112272846"/>
<feature type="disulfide bond" evidence="16">
    <location>
        <begin position="121"/>
        <end position="317"/>
    </location>
</feature>
<keyword evidence="10 16" id="KW-1015">Disulfide bond</keyword>
<dbReference type="GO" id="GO:0005576">
    <property type="term" value="C:extracellular region"/>
    <property type="evidence" value="ECO:0007669"/>
    <property type="project" value="UniProtKB-SubCell"/>
</dbReference>
<name>A9U297_PHYPA</name>
<comment type="function">
    <text evidence="2">Removal of H(2)O(2), oxidation of toxic reductants, biosynthesis and degradation of lignin, suberization, auxin catabolism, response to environmental stresses such as wounding, pathogen attack and oxidative stress. These functions might be dependent on each isozyme/isoform in each plant tissue.</text>
</comment>
<dbReference type="RefSeq" id="XP_024356774.1">
    <property type="nucleotide sequence ID" value="XM_024501006.2"/>
</dbReference>
<feature type="site" description="Transition state stabilizer" evidence="15">
    <location>
        <position position="64"/>
    </location>
</feature>
<keyword evidence="8 17" id="KW-0732">Signal</keyword>
<protein>
    <recommendedName>
        <fullName evidence="4 17">Peroxidase</fullName>
        <ecNumber evidence="4 17">1.11.1.7</ecNumber>
    </recommendedName>
</protein>
<evidence type="ECO:0000256" key="12">
    <source>
        <dbReference type="PIRSR" id="PIRSR600823-1"/>
    </source>
</evidence>
<keyword evidence="5 17" id="KW-0575">Peroxidase</keyword>
<dbReference type="Gene3D" id="1.10.520.10">
    <property type="match status" value="1"/>
</dbReference>
<dbReference type="Pfam" id="PF00141">
    <property type="entry name" value="peroxidase"/>
    <property type="match status" value="1"/>
</dbReference>
<dbReference type="HOGENOM" id="CLU_010543_0_3_1"/>
<evidence type="ECO:0000313" key="21">
    <source>
        <dbReference type="Proteomes" id="UP000006727"/>
    </source>
</evidence>
<feature type="binding site" evidence="14">
    <location>
        <position position="193"/>
    </location>
    <ligand>
        <name>Ca(2+)</name>
        <dbReference type="ChEBI" id="CHEBI:29108"/>
        <label>2</label>
    </ligand>
</feature>
<feature type="binding site" evidence="14">
    <location>
        <position position="73"/>
    </location>
    <ligand>
        <name>Ca(2+)</name>
        <dbReference type="ChEBI" id="CHEBI:29108"/>
        <label>1</label>
    </ligand>
</feature>
<dbReference type="RefSeq" id="XP_024356772.1">
    <property type="nucleotide sequence ID" value="XM_024501004.2"/>
</dbReference>
<keyword evidence="6 17" id="KW-0349">Heme</keyword>
<evidence type="ECO:0000313" key="19">
    <source>
        <dbReference type="EMBL" id="PNR34571.1"/>
    </source>
</evidence>
<dbReference type="OrthoDB" id="2859658at2759"/>
<evidence type="ECO:0000256" key="13">
    <source>
        <dbReference type="PIRSR" id="PIRSR600823-2"/>
    </source>
</evidence>
<evidence type="ECO:0000256" key="3">
    <source>
        <dbReference type="ARBA" id="ARBA00006873"/>
    </source>
</evidence>
<gene>
    <name evidence="20" type="primary">LOC112272846</name>
    <name evidence="19" type="ORF">PHYPA_024388</name>
</gene>
<evidence type="ECO:0000256" key="1">
    <source>
        <dbReference type="ARBA" id="ARBA00000189"/>
    </source>
</evidence>
<feature type="chain" id="PRO_5014205198" description="Peroxidase" evidence="17">
    <location>
        <begin position="26"/>
        <end position="321"/>
    </location>
</feature>
<dbReference type="GO" id="GO:0046872">
    <property type="term" value="F:metal ion binding"/>
    <property type="evidence" value="ECO:0007669"/>
    <property type="project" value="UniProtKB-UniRule"/>
</dbReference>
<dbReference type="AlphaFoldDB" id="A9U297"/>
<evidence type="ECO:0000256" key="15">
    <source>
        <dbReference type="PIRSR" id="PIRSR600823-4"/>
    </source>
</evidence>
<dbReference type="Proteomes" id="UP000006727">
    <property type="component" value="Chromosome 19"/>
</dbReference>
<feature type="domain" description="Plant heme peroxidase family profile" evidence="18">
    <location>
        <begin position="27"/>
        <end position="321"/>
    </location>
</feature>
<feature type="disulfide bond" evidence="16">
    <location>
        <begin position="37"/>
        <end position="115"/>
    </location>
</feature>
<dbReference type="EnsemblPlants" id="Pp3c19_20780V3.2">
    <property type="protein sequence ID" value="Pp3c19_20780V3.2"/>
    <property type="gene ID" value="Pp3c19_20780"/>
</dbReference>
<dbReference type="EMBL" id="ABEU02000019">
    <property type="protein sequence ID" value="PNR34571.1"/>
    <property type="molecule type" value="Genomic_DNA"/>
</dbReference>
<keyword evidence="7 14" id="KW-0479">Metal-binding</keyword>
<dbReference type="EnsemblPlants" id="Pp3c19_20780V3.3">
    <property type="protein sequence ID" value="Pp3c19_20780V3.3"/>
    <property type="gene ID" value="Pp3c19_20780"/>
</dbReference>
<evidence type="ECO:0000256" key="6">
    <source>
        <dbReference type="ARBA" id="ARBA00022617"/>
    </source>
</evidence>
<evidence type="ECO:0000259" key="18">
    <source>
        <dbReference type="PROSITE" id="PS50873"/>
    </source>
</evidence>
<evidence type="ECO:0000256" key="4">
    <source>
        <dbReference type="ARBA" id="ARBA00012313"/>
    </source>
</evidence>
<comment type="similarity">
    <text evidence="17">Belongs to the peroxidase family. Classical plant (class III) peroxidase subfamily.</text>
</comment>
<dbReference type="GO" id="GO:0042744">
    <property type="term" value="P:hydrogen peroxide catabolic process"/>
    <property type="evidence" value="ECO:0007669"/>
    <property type="project" value="UniProtKB-KW"/>
</dbReference>
<dbReference type="SUPFAM" id="SSF48113">
    <property type="entry name" value="Heme-dependent peroxidases"/>
    <property type="match status" value="1"/>
</dbReference>
<dbReference type="FunFam" id="1.10.420.10:FF:000007">
    <property type="entry name" value="Peroxidase"/>
    <property type="match status" value="1"/>
</dbReference>
<comment type="cofactor">
    <cofactor evidence="14 17">
        <name>Ca(2+)</name>
        <dbReference type="ChEBI" id="CHEBI:29108"/>
    </cofactor>
    <text evidence="14 17">Binds 2 calcium ions per subunit.</text>
</comment>
<keyword evidence="11" id="KW-0325">Glycoprotein</keyword>
<evidence type="ECO:0000256" key="14">
    <source>
        <dbReference type="PIRSR" id="PIRSR600823-3"/>
    </source>
</evidence>
<dbReference type="Gramene" id="Pp3c19_20780V3.1">
    <property type="protein sequence ID" value="Pp3c19_20780V3.1"/>
    <property type="gene ID" value="Pp3c19_20780"/>
</dbReference>
<dbReference type="eggNOG" id="ENOG502QU16">
    <property type="taxonomic scope" value="Eukaryota"/>
</dbReference>
<evidence type="ECO:0000256" key="7">
    <source>
        <dbReference type="ARBA" id="ARBA00022723"/>
    </source>
</evidence>
<comment type="subcellular location">
    <subcellularLocation>
        <location evidence="17">Secreted</location>
    </subcellularLocation>
</comment>
<feature type="active site" description="Proton acceptor" evidence="12">
    <location>
        <position position="68"/>
    </location>
</feature>
<dbReference type="PRINTS" id="PR00458">
    <property type="entry name" value="PEROXIDASE"/>
</dbReference>
<dbReference type="Gene3D" id="1.10.420.10">
    <property type="entry name" value="Peroxidase, domain 2"/>
    <property type="match status" value="1"/>
</dbReference>
<dbReference type="GO" id="GO:0020037">
    <property type="term" value="F:heme binding"/>
    <property type="evidence" value="ECO:0007669"/>
    <property type="project" value="UniProtKB-UniRule"/>
</dbReference>
<dbReference type="EC" id="1.11.1.7" evidence="4 17"/>
<keyword evidence="17" id="KW-0964">Secreted</keyword>
<dbReference type="PaxDb" id="3218-PP1S433_15V6.2"/>
<feature type="disulfide bond" evidence="16">
    <location>
        <begin position="199"/>
        <end position="226"/>
    </location>
</feature>
<dbReference type="GO" id="GO:0140825">
    <property type="term" value="F:lactoperoxidase activity"/>
    <property type="evidence" value="ECO:0007669"/>
    <property type="project" value="UniProtKB-EC"/>
</dbReference>
<dbReference type="InterPro" id="IPR010255">
    <property type="entry name" value="Haem_peroxidase_sf"/>
</dbReference>
<dbReference type="PRINTS" id="PR00461">
    <property type="entry name" value="PLPEROXIDASE"/>
</dbReference>